<dbReference type="PANTHER" id="PTHR43586">
    <property type="entry name" value="CYSTEINE DESULFURASE"/>
    <property type="match status" value="1"/>
</dbReference>
<dbReference type="Pfam" id="PF00266">
    <property type="entry name" value="Aminotran_5"/>
    <property type="match status" value="1"/>
</dbReference>
<dbReference type="InterPro" id="IPR000192">
    <property type="entry name" value="Aminotrans_V_dom"/>
</dbReference>
<organism evidence="8 9">
    <name type="scientific">Ktedonobacter robiniae</name>
    <dbReference type="NCBI Taxonomy" id="2778365"/>
    <lineage>
        <taxon>Bacteria</taxon>
        <taxon>Bacillati</taxon>
        <taxon>Chloroflexota</taxon>
        <taxon>Ktedonobacteria</taxon>
        <taxon>Ktedonobacterales</taxon>
        <taxon>Ktedonobacteraceae</taxon>
        <taxon>Ktedonobacter</taxon>
    </lineage>
</organism>
<dbReference type="Gene3D" id="3.40.640.10">
    <property type="entry name" value="Type I PLP-dependent aspartate aminotransferase-like (Major domain)"/>
    <property type="match status" value="1"/>
</dbReference>
<protein>
    <recommendedName>
        <fullName evidence="3">cysteine desulfurase</fullName>
        <ecNumber evidence="3">2.8.1.7</ecNumber>
    </recommendedName>
</protein>
<dbReference type="SUPFAM" id="SSF53383">
    <property type="entry name" value="PLP-dependent transferases"/>
    <property type="match status" value="1"/>
</dbReference>
<evidence type="ECO:0000256" key="4">
    <source>
        <dbReference type="ARBA" id="ARBA00022679"/>
    </source>
</evidence>
<comment type="cofactor">
    <cofactor evidence="1">
        <name>pyridoxal 5'-phosphate</name>
        <dbReference type="ChEBI" id="CHEBI:597326"/>
    </cofactor>
</comment>
<evidence type="ECO:0000256" key="3">
    <source>
        <dbReference type="ARBA" id="ARBA00012239"/>
    </source>
</evidence>
<evidence type="ECO:0000256" key="2">
    <source>
        <dbReference type="ARBA" id="ARBA00010447"/>
    </source>
</evidence>
<dbReference type="EC" id="2.8.1.7" evidence="3"/>
<reference evidence="8 9" key="1">
    <citation type="journal article" date="2021" name="Int. J. Syst. Evol. Microbiol.">
        <title>Reticulibacter mediterranei gen. nov., sp. nov., within the new family Reticulibacteraceae fam. nov., and Ktedonospora formicarum gen. nov., sp. nov., Ktedonobacter robiniae sp. nov., Dictyobacter formicarum sp. nov. and Dictyobacter arantiisoli sp. nov., belonging to the class Ktedonobacteria.</title>
        <authorList>
            <person name="Yabe S."/>
            <person name="Zheng Y."/>
            <person name="Wang C.M."/>
            <person name="Sakai Y."/>
            <person name="Abe K."/>
            <person name="Yokota A."/>
            <person name="Donadio S."/>
            <person name="Cavaletti L."/>
            <person name="Monciardini P."/>
        </authorList>
    </citation>
    <scope>NUCLEOTIDE SEQUENCE [LARGE SCALE GENOMIC DNA]</scope>
    <source>
        <strain evidence="8 9">SOSP1-30</strain>
    </source>
</reference>
<accession>A0ABQ3UKD5</accession>
<comment type="caution">
    <text evidence="8">The sequence shown here is derived from an EMBL/GenBank/DDBJ whole genome shotgun (WGS) entry which is preliminary data.</text>
</comment>
<evidence type="ECO:0000259" key="7">
    <source>
        <dbReference type="Pfam" id="PF00266"/>
    </source>
</evidence>
<dbReference type="InterPro" id="IPR015422">
    <property type="entry name" value="PyrdxlP-dep_Trfase_small"/>
</dbReference>
<dbReference type="PANTHER" id="PTHR43586:SF8">
    <property type="entry name" value="CYSTEINE DESULFURASE 1, CHLOROPLASTIC"/>
    <property type="match status" value="1"/>
</dbReference>
<dbReference type="Gene3D" id="3.90.1150.10">
    <property type="entry name" value="Aspartate Aminotransferase, domain 1"/>
    <property type="match status" value="1"/>
</dbReference>
<dbReference type="InterPro" id="IPR015421">
    <property type="entry name" value="PyrdxlP-dep_Trfase_major"/>
</dbReference>
<evidence type="ECO:0000256" key="5">
    <source>
        <dbReference type="ARBA" id="ARBA00022898"/>
    </source>
</evidence>
<comment type="similarity">
    <text evidence="2">Belongs to the class-V pyridoxal-phosphate-dependent aminotransferase family. Csd subfamily.</text>
</comment>
<evidence type="ECO:0000256" key="6">
    <source>
        <dbReference type="ARBA" id="ARBA00050776"/>
    </source>
</evidence>
<dbReference type="EMBL" id="BNJG01000001">
    <property type="protein sequence ID" value="GHO53154.1"/>
    <property type="molecule type" value="Genomic_DNA"/>
</dbReference>
<proteinExistence type="inferred from homology"/>
<evidence type="ECO:0000256" key="1">
    <source>
        <dbReference type="ARBA" id="ARBA00001933"/>
    </source>
</evidence>
<dbReference type="InterPro" id="IPR015424">
    <property type="entry name" value="PyrdxlP-dep_Trfase"/>
</dbReference>
<dbReference type="RefSeq" id="WP_201369994.1">
    <property type="nucleotide sequence ID" value="NZ_BNJG01000001.1"/>
</dbReference>
<feature type="domain" description="Aminotransferase class V" evidence="7">
    <location>
        <begin position="37"/>
        <end position="409"/>
    </location>
</feature>
<gene>
    <name evidence="8" type="ORF">KSB_16290</name>
</gene>
<keyword evidence="4" id="KW-0808">Transferase</keyword>
<keyword evidence="5" id="KW-0663">Pyridoxal phosphate</keyword>
<evidence type="ECO:0000313" key="8">
    <source>
        <dbReference type="EMBL" id="GHO53154.1"/>
    </source>
</evidence>
<sequence length="422" mass="46738">MVTFEKQTQQTRSGRTAAEVRADFPILARQVHNKPLIYLDSTASSQKPQAVIEAMNTYYQTYNANVHRGVYTISEEATAAQERARVKVARFINARHSKQVIFTRNTTESINLVAYSWGSANIHTGDLIVLTEMEHHSNLVPWQLLAQRTGARLEFVPVTDDGLLRLDIYQQLLEQRPRLVAFTHMSNVLGTINPLQEMIAQAHAVEAIVLVDGAQSVPHLPVDVQALDADFYCFSAHKMLGPTGIGVLYGKRALLEAMPPFMGGGDMIRTVKLHESTWNDLPWKFEAGTPAIAEAIGLGAAVDYLNELGMDWVQAHEQEMTAYALEQLQQVPGLTIYGPREIGQRGGVISFTLGDVHPHDLASILDQEAGVAIRAGHHCAQPLMERYDVPATARASFYVYTTKADIDALVQGLHKALQIFTF</sequence>
<dbReference type="CDD" id="cd06453">
    <property type="entry name" value="SufS_like"/>
    <property type="match status" value="1"/>
</dbReference>
<dbReference type="NCBIfam" id="TIGR01979">
    <property type="entry name" value="sufS"/>
    <property type="match status" value="1"/>
</dbReference>
<name>A0ABQ3UKD5_9CHLR</name>
<dbReference type="Proteomes" id="UP000654345">
    <property type="component" value="Unassembled WGS sequence"/>
</dbReference>
<comment type="catalytic activity">
    <reaction evidence="6">
        <text>(sulfur carrier)-H + L-cysteine = (sulfur carrier)-SH + L-alanine</text>
        <dbReference type="Rhea" id="RHEA:43892"/>
        <dbReference type="Rhea" id="RHEA-COMP:14737"/>
        <dbReference type="Rhea" id="RHEA-COMP:14739"/>
        <dbReference type="ChEBI" id="CHEBI:29917"/>
        <dbReference type="ChEBI" id="CHEBI:35235"/>
        <dbReference type="ChEBI" id="CHEBI:57972"/>
        <dbReference type="ChEBI" id="CHEBI:64428"/>
        <dbReference type="EC" id="2.8.1.7"/>
    </reaction>
</comment>
<dbReference type="InterPro" id="IPR010970">
    <property type="entry name" value="Cys_dSase_SufS"/>
</dbReference>
<evidence type="ECO:0000313" key="9">
    <source>
        <dbReference type="Proteomes" id="UP000654345"/>
    </source>
</evidence>
<keyword evidence="9" id="KW-1185">Reference proteome</keyword>